<dbReference type="Pfam" id="PF02493">
    <property type="entry name" value="MORN"/>
    <property type="match status" value="9"/>
</dbReference>
<dbReference type="InterPro" id="IPR001309">
    <property type="entry name" value="Pept_C14_p20"/>
</dbReference>
<dbReference type="InterPro" id="IPR001096">
    <property type="entry name" value="Peptidase_C13"/>
</dbReference>
<feature type="domain" description="Caspase family p20" evidence="3">
    <location>
        <begin position="364"/>
        <end position="435"/>
    </location>
</feature>
<keyword evidence="5" id="KW-1185">Reference proteome</keyword>
<comment type="caution">
    <text evidence="4">The sequence shown here is derived from an EMBL/GenBank/DDBJ whole genome shotgun (WGS) entry which is preliminary data.</text>
</comment>
<dbReference type="RefSeq" id="WP_251834911.1">
    <property type="nucleotide sequence ID" value="NZ_JACSQG010000001.1"/>
</dbReference>
<evidence type="ECO:0000256" key="1">
    <source>
        <dbReference type="ARBA" id="ARBA00022737"/>
    </source>
</evidence>
<accession>A0ABR8TK55</accession>
<dbReference type="InterPro" id="IPR003409">
    <property type="entry name" value="MORN"/>
</dbReference>
<dbReference type="Gene3D" id="3.40.50.1460">
    <property type="match status" value="1"/>
</dbReference>
<evidence type="ECO:0000313" key="5">
    <source>
        <dbReference type="Proteomes" id="UP000611945"/>
    </source>
</evidence>
<dbReference type="Proteomes" id="UP000611945">
    <property type="component" value="Unassembled WGS sequence"/>
</dbReference>
<keyword evidence="2" id="KW-0732">Signal</keyword>
<dbReference type="SUPFAM" id="SSF82185">
    <property type="entry name" value="Histone H3 K4-specific methyltransferase SET7/9 N-terminal domain"/>
    <property type="match status" value="2"/>
</dbReference>
<dbReference type="PANTHER" id="PTHR43215:SF14">
    <property type="entry name" value="RADIAL SPOKE HEAD 1 HOMOLOG"/>
    <property type="match status" value="1"/>
</dbReference>
<proteinExistence type="predicted"/>
<dbReference type="SUPFAM" id="SSF52129">
    <property type="entry name" value="Caspase-like"/>
    <property type="match status" value="1"/>
</dbReference>
<name>A0ABR8TK55_9PSED</name>
<reference evidence="4 5" key="1">
    <citation type="submission" date="2020-08" db="EMBL/GenBank/DDBJ databases">
        <title>A Genomic Blueprint of the Chicken Gut Microbiome.</title>
        <authorList>
            <person name="Gilroy R."/>
            <person name="Ravi A."/>
            <person name="Getino M."/>
            <person name="Pursley I."/>
            <person name="Horton D.L."/>
            <person name="Alikhan N.-F."/>
            <person name="Baker D."/>
            <person name="Gharbi K."/>
            <person name="Hall N."/>
            <person name="Watson M."/>
            <person name="Adriaenssens E.M."/>
            <person name="Foster-Nyarko E."/>
            <person name="Jarju S."/>
            <person name="Secka A."/>
            <person name="Antonio M."/>
            <person name="Oren A."/>
            <person name="Chaudhuri R."/>
            <person name="La Ragione R.M."/>
            <person name="Hildebrand F."/>
            <person name="Pallen M.J."/>
        </authorList>
    </citation>
    <scope>NUCLEOTIDE SEQUENCE [LARGE SCALE GENOMIC DNA]</scope>
    <source>
        <strain evidence="4 5">Sa2CUA2</strain>
    </source>
</reference>
<dbReference type="PROSITE" id="PS51257">
    <property type="entry name" value="PROKAR_LIPOPROTEIN"/>
    <property type="match status" value="1"/>
</dbReference>
<dbReference type="InterPro" id="IPR029030">
    <property type="entry name" value="Caspase-like_dom_sf"/>
</dbReference>
<dbReference type="Gene3D" id="2.20.110.10">
    <property type="entry name" value="Histone H3 K4-specific methyltransferase SET7/9 N-terminal domain"/>
    <property type="match status" value="4"/>
</dbReference>
<feature type="chain" id="PRO_5047327622" evidence="2">
    <location>
        <begin position="21"/>
        <end position="533"/>
    </location>
</feature>
<dbReference type="PROSITE" id="PS50208">
    <property type="entry name" value="CASPASE_P20"/>
    <property type="match status" value="1"/>
</dbReference>
<dbReference type="EMBL" id="JACSQG010000001">
    <property type="protein sequence ID" value="MBD7976148.1"/>
    <property type="molecule type" value="Genomic_DNA"/>
</dbReference>
<dbReference type="Pfam" id="PF01650">
    <property type="entry name" value="Peptidase_C13"/>
    <property type="match status" value="1"/>
</dbReference>
<organism evidence="4 5">
    <name type="scientific">Serpens gallinarum</name>
    <dbReference type="NCBI Taxonomy" id="2763075"/>
    <lineage>
        <taxon>Bacteria</taxon>
        <taxon>Pseudomonadati</taxon>
        <taxon>Pseudomonadota</taxon>
        <taxon>Gammaproteobacteria</taxon>
        <taxon>Pseudomonadales</taxon>
        <taxon>Pseudomonadaceae</taxon>
        <taxon>Pseudomonas</taxon>
    </lineage>
</organism>
<evidence type="ECO:0000256" key="2">
    <source>
        <dbReference type="SAM" id="SignalP"/>
    </source>
</evidence>
<feature type="signal peptide" evidence="2">
    <location>
        <begin position="1"/>
        <end position="20"/>
    </location>
</feature>
<protein>
    <submittedName>
        <fullName evidence="4">Caspase family protein</fullName>
    </submittedName>
</protein>
<dbReference type="PANTHER" id="PTHR43215">
    <property type="entry name" value="RADIAL SPOKE HEAD 1 HOMOLOG"/>
    <property type="match status" value="1"/>
</dbReference>
<gene>
    <name evidence="4" type="ORF">H9642_02965</name>
</gene>
<sequence>MRVPLCFALASLLVACGDSAPTTSSTALLPDGGRYRGALVDGRLQGQGRLDYANGSFYEGEFKDGLFHGAGTWQGVSGDRYVGNFHQGQFHGMGELTYSNGSLYQGEFAHGRLQGSGVLELADAHYRGEFLNDRYHGLGNLEWADGSHYQGYFSDGEMSGTGVLVDAEGNRYSGVFEHGLLEGEGQFQGIDGTLYIGAFVEERFQGDGVFSNGEGETWSGQFRDGALSGPGEYRGADGSHFLGEFHRWRYQGPGTLTRPDGSQLSGIWQEGVRVLDDAGQRLSDPMELALLEQGRLFDNALASLPASTPAVELYSLTLAGDGKQSVFMREADYVSTLLRERFAAHGQIVLTNHRDHLADRPLATRENLKRALETIAQRSGPEDLLFLYLTSHGSPDHALHLDMPRLQLLDLPASELASLLRPLADRHKVVVISACYSGGFIAPLKDDKTLVMTAARADRVSFGCSEENDFTYFGRALFSEALQQTDDLALAFEQARKSVAARELADGFEPSHPQLWAPPAVLTHWQHYRHGGH</sequence>
<keyword evidence="1" id="KW-0677">Repeat</keyword>
<evidence type="ECO:0000259" key="3">
    <source>
        <dbReference type="PROSITE" id="PS50208"/>
    </source>
</evidence>
<dbReference type="SMART" id="SM00698">
    <property type="entry name" value="MORN"/>
    <property type="match status" value="9"/>
</dbReference>
<evidence type="ECO:0000313" key="4">
    <source>
        <dbReference type="EMBL" id="MBD7976148.1"/>
    </source>
</evidence>